<feature type="non-terminal residue" evidence="1">
    <location>
        <position position="274"/>
    </location>
</feature>
<proteinExistence type="predicted"/>
<evidence type="ECO:0000313" key="1">
    <source>
        <dbReference type="EMBL" id="ORY03238.1"/>
    </source>
</evidence>
<sequence>HHIQQICNKFTAFYWLPSMQCGSEPGIYTPGITFSALLEKWWRCFTQPNIKFGHFLAANIRLAATFPSTLANIVKAHVSIFTQAQQLSSDLEHYSVNPLFPAILLVCDRLEAQKSKIELDGYFSLRDVAEKQRILVVRPGSKVKIGAKDDLEISLDDLAQFALPLEMEDCGFDVIRSSLSGAVKSITGLEKQTLGEQSQAMDKSLCGHETPRGYKRSVVYDPDLWAHATLAVGEEKEGCLGDARQSVQRVRARLEGRIPERKLKHDLFSARWKP</sequence>
<evidence type="ECO:0000313" key="2">
    <source>
        <dbReference type="Proteomes" id="UP000193144"/>
    </source>
</evidence>
<comment type="caution">
    <text evidence="1">The sequence shown here is derived from an EMBL/GenBank/DDBJ whole genome shotgun (WGS) entry which is preliminary data.</text>
</comment>
<dbReference type="AlphaFoldDB" id="A0A1Y1YYW2"/>
<dbReference type="OrthoDB" id="5235440at2759"/>
<name>A0A1Y1YYW2_9PLEO</name>
<protein>
    <submittedName>
        <fullName evidence="1">Uncharacterized protein</fullName>
    </submittedName>
</protein>
<dbReference type="Proteomes" id="UP000193144">
    <property type="component" value="Unassembled WGS sequence"/>
</dbReference>
<gene>
    <name evidence="1" type="ORF">BCR34DRAFT_447747</name>
</gene>
<keyword evidence="2" id="KW-1185">Reference proteome</keyword>
<organism evidence="1 2">
    <name type="scientific">Clohesyomyces aquaticus</name>
    <dbReference type="NCBI Taxonomy" id="1231657"/>
    <lineage>
        <taxon>Eukaryota</taxon>
        <taxon>Fungi</taxon>
        <taxon>Dikarya</taxon>
        <taxon>Ascomycota</taxon>
        <taxon>Pezizomycotina</taxon>
        <taxon>Dothideomycetes</taxon>
        <taxon>Pleosporomycetidae</taxon>
        <taxon>Pleosporales</taxon>
        <taxon>Lindgomycetaceae</taxon>
        <taxon>Clohesyomyces</taxon>
    </lineage>
</organism>
<dbReference type="EMBL" id="MCFA01000149">
    <property type="protein sequence ID" value="ORY03238.1"/>
    <property type="molecule type" value="Genomic_DNA"/>
</dbReference>
<accession>A0A1Y1YYW2</accession>
<feature type="non-terminal residue" evidence="1">
    <location>
        <position position="1"/>
    </location>
</feature>
<reference evidence="1 2" key="1">
    <citation type="submission" date="2016-07" db="EMBL/GenBank/DDBJ databases">
        <title>Pervasive Adenine N6-methylation of Active Genes in Fungi.</title>
        <authorList>
            <consortium name="DOE Joint Genome Institute"/>
            <person name="Mondo S.J."/>
            <person name="Dannebaum R.O."/>
            <person name="Kuo R.C."/>
            <person name="Labutti K."/>
            <person name="Haridas S."/>
            <person name="Kuo A."/>
            <person name="Salamov A."/>
            <person name="Ahrendt S.R."/>
            <person name="Lipzen A."/>
            <person name="Sullivan W."/>
            <person name="Andreopoulos W.B."/>
            <person name="Clum A."/>
            <person name="Lindquist E."/>
            <person name="Daum C."/>
            <person name="Ramamoorthy G.K."/>
            <person name="Gryganskyi A."/>
            <person name="Culley D."/>
            <person name="Magnuson J.K."/>
            <person name="James T.Y."/>
            <person name="O'Malley M.A."/>
            <person name="Stajich J.E."/>
            <person name="Spatafora J.W."/>
            <person name="Visel A."/>
            <person name="Grigoriev I.V."/>
        </authorList>
    </citation>
    <scope>NUCLEOTIDE SEQUENCE [LARGE SCALE GENOMIC DNA]</scope>
    <source>
        <strain evidence="1 2">CBS 115471</strain>
    </source>
</reference>